<feature type="binding site" evidence="8">
    <location>
        <begin position="117"/>
        <end position="120"/>
    </location>
    <ligand>
        <name>ATP</name>
        <dbReference type="ChEBI" id="CHEBI:30616"/>
    </ligand>
</feature>
<evidence type="ECO:0000256" key="7">
    <source>
        <dbReference type="ARBA" id="ARBA00022842"/>
    </source>
</evidence>
<dbReference type="EMBL" id="JOKH01000002">
    <property type="protein sequence ID" value="KEQ18191.1"/>
    <property type="molecule type" value="Genomic_DNA"/>
</dbReference>
<feature type="binding site" evidence="8">
    <location>
        <position position="17"/>
    </location>
    <ligand>
        <name>Mg(2+)</name>
        <dbReference type="ChEBI" id="CHEBI:18420"/>
    </ligand>
</feature>
<evidence type="ECO:0000256" key="4">
    <source>
        <dbReference type="ARBA" id="ARBA00022741"/>
    </source>
</evidence>
<organism evidence="9 10">
    <name type="scientific">Endozoicomonas numazuensis</name>
    <dbReference type="NCBI Taxonomy" id="1137799"/>
    <lineage>
        <taxon>Bacteria</taxon>
        <taxon>Pseudomonadati</taxon>
        <taxon>Pseudomonadota</taxon>
        <taxon>Gammaproteobacteria</taxon>
        <taxon>Oceanospirillales</taxon>
        <taxon>Endozoicomonadaceae</taxon>
        <taxon>Endozoicomonas</taxon>
    </lineage>
</organism>
<reference evidence="9 10" key="1">
    <citation type="submission" date="2014-06" db="EMBL/GenBank/DDBJ databases">
        <title>Whole Genome Sequences of Three Symbiotic Endozoicomonas Bacteria.</title>
        <authorList>
            <person name="Neave M.J."/>
            <person name="Apprill A."/>
            <person name="Voolstra C.R."/>
        </authorList>
    </citation>
    <scope>NUCLEOTIDE SEQUENCE [LARGE SCALE GENOMIC DNA]</scope>
    <source>
        <strain evidence="9 10">DSM 25634</strain>
    </source>
</reference>
<proteinExistence type="inferred from homology"/>
<dbReference type="NCBIfam" id="TIGR00347">
    <property type="entry name" value="bioD"/>
    <property type="match status" value="1"/>
</dbReference>
<feature type="active site" evidence="8">
    <location>
        <position position="38"/>
    </location>
</feature>
<keyword evidence="5 8" id="KW-0093">Biotin biosynthesis</keyword>
<dbReference type="InterPro" id="IPR004472">
    <property type="entry name" value="DTB_synth_BioD"/>
</dbReference>
<keyword evidence="7 8" id="KW-0460">Magnesium</keyword>
<evidence type="ECO:0000313" key="9">
    <source>
        <dbReference type="EMBL" id="KEQ18191.1"/>
    </source>
</evidence>
<feature type="binding site" evidence="8">
    <location>
        <position position="55"/>
    </location>
    <ligand>
        <name>ATP</name>
        <dbReference type="ChEBI" id="CHEBI:30616"/>
    </ligand>
</feature>
<evidence type="ECO:0000256" key="5">
    <source>
        <dbReference type="ARBA" id="ARBA00022756"/>
    </source>
</evidence>
<dbReference type="GO" id="GO:0004141">
    <property type="term" value="F:dethiobiotin synthase activity"/>
    <property type="evidence" value="ECO:0007669"/>
    <property type="project" value="UniProtKB-UniRule"/>
</dbReference>
<dbReference type="FunFam" id="3.40.50.300:FF:000292">
    <property type="entry name" value="ATP-dependent dethiobiotin synthetase BioD"/>
    <property type="match status" value="1"/>
</dbReference>
<feature type="binding site" evidence="8">
    <location>
        <begin position="177"/>
        <end position="178"/>
    </location>
    <ligand>
        <name>ATP</name>
        <dbReference type="ChEBI" id="CHEBI:30616"/>
    </ligand>
</feature>
<evidence type="ECO:0000256" key="6">
    <source>
        <dbReference type="ARBA" id="ARBA00022840"/>
    </source>
</evidence>
<dbReference type="CDD" id="cd03109">
    <property type="entry name" value="DTBS"/>
    <property type="match status" value="1"/>
</dbReference>
<evidence type="ECO:0000256" key="3">
    <source>
        <dbReference type="ARBA" id="ARBA00022723"/>
    </source>
</evidence>
<keyword evidence="10" id="KW-1185">Reference proteome</keyword>
<comment type="subunit">
    <text evidence="8">Homodimer.</text>
</comment>
<comment type="similarity">
    <text evidence="8">Belongs to the dethiobiotin synthetase family.</text>
</comment>
<dbReference type="Gene3D" id="3.40.50.300">
    <property type="entry name" value="P-loop containing nucleotide triphosphate hydrolases"/>
    <property type="match status" value="1"/>
</dbReference>
<comment type="subcellular location">
    <subcellularLocation>
        <location evidence="8">Cytoplasm</location>
    </subcellularLocation>
</comment>
<evidence type="ECO:0000256" key="8">
    <source>
        <dbReference type="HAMAP-Rule" id="MF_00336"/>
    </source>
</evidence>
<dbReference type="GO" id="GO:0042803">
    <property type="term" value="F:protein homodimerization activity"/>
    <property type="evidence" value="ECO:0007669"/>
    <property type="project" value="UniProtKB-ARBA"/>
</dbReference>
<dbReference type="PANTHER" id="PTHR43210">
    <property type="entry name" value="DETHIOBIOTIN SYNTHETASE"/>
    <property type="match status" value="1"/>
</dbReference>
<evidence type="ECO:0000256" key="2">
    <source>
        <dbReference type="ARBA" id="ARBA00022598"/>
    </source>
</evidence>
<dbReference type="STRING" id="1137799.GZ78_11655"/>
<dbReference type="GO" id="GO:0009102">
    <property type="term" value="P:biotin biosynthetic process"/>
    <property type="evidence" value="ECO:0007669"/>
    <property type="project" value="UniProtKB-UniRule"/>
</dbReference>
<comment type="pathway">
    <text evidence="8">Cofactor biosynthesis; biotin biosynthesis; biotin from 7,8-diaminononanoate: step 1/2.</text>
</comment>
<name>A0A081NIB8_9GAMM</name>
<comment type="catalytic activity">
    <reaction evidence="8">
        <text>(7R,8S)-7,8-diammoniononanoate + CO2 + ATP = (4R,5S)-dethiobiotin + ADP + phosphate + 3 H(+)</text>
        <dbReference type="Rhea" id="RHEA:15805"/>
        <dbReference type="ChEBI" id="CHEBI:15378"/>
        <dbReference type="ChEBI" id="CHEBI:16526"/>
        <dbReference type="ChEBI" id="CHEBI:30616"/>
        <dbReference type="ChEBI" id="CHEBI:43474"/>
        <dbReference type="ChEBI" id="CHEBI:149469"/>
        <dbReference type="ChEBI" id="CHEBI:149473"/>
        <dbReference type="ChEBI" id="CHEBI:456216"/>
        <dbReference type="EC" id="6.3.3.3"/>
    </reaction>
</comment>
<dbReference type="AlphaFoldDB" id="A0A081NIB8"/>
<dbReference type="EC" id="6.3.3.3" evidence="8"/>
<evidence type="ECO:0000256" key="1">
    <source>
        <dbReference type="ARBA" id="ARBA00022490"/>
    </source>
</evidence>
<keyword evidence="1 8" id="KW-0963">Cytoplasm</keyword>
<dbReference type="eggNOG" id="COG0132">
    <property type="taxonomic scope" value="Bacteria"/>
</dbReference>
<dbReference type="OrthoDB" id="9802097at2"/>
<dbReference type="UniPathway" id="UPA00078">
    <property type="reaction ID" value="UER00161"/>
</dbReference>
<feature type="binding site" evidence="8">
    <location>
        <begin position="13"/>
        <end position="18"/>
    </location>
    <ligand>
        <name>ATP</name>
        <dbReference type="ChEBI" id="CHEBI:30616"/>
    </ligand>
</feature>
<keyword evidence="2 8" id="KW-0436">Ligase</keyword>
<feature type="binding site" evidence="8">
    <location>
        <position position="117"/>
    </location>
    <ligand>
        <name>Mg(2+)</name>
        <dbReference type="ChEBI" id="CHEBI:18420"/>
    </ligand>
</feature>
<dbReference type="RefSeq" id="WP_034835311.1">
    <property type="nucleotide sequence ID" value="NZ_JOKH01000002.1"/>
</dbReference>
<sequence>MPRTFFVTGTDTDAGKTFVTCAMLQVANKQGLKTLALKPVAAGSDDTPDGPRNDDALNLMSAMNVELGYSQVNPVLFEPPVAPHIAAQEEGRRVTVDRLTGFCRGALMTRHDLSFIEGAGGWRVPLNDREMLADLAREMNLPVILVVGMKLGCISHSLLTVESILQSGCHLAGWVANQIDPNMSRFQENVETLKRSINAPCLGVVPWCSDDQQTDAIASLDLSHLNI</sequence>
<dbReference type="SUPFAM" id="SSF52540">
    <property type="entry name" value="P-loop containing nucleoside triphosphate hydrolases"/>
    <property type="match status" value="1"/>
</dbReference>
<dbReference type="Proteomes" id="UP000028073">
    <property type="component" value="Unassembled WGS sequence"/>
</dbReference>
<comment type="function">
    <text evidence="8">Catalyzes a mechanistically unusual reaction, the ATP-dependent insertion of CO2 between the N7 and N8 nitrogen atoms of 7,8-diaminopelargonic acid (DAPA, also called 7,8-diammoniononanoate) to form a ureido ring.</text>
</comment>
<dbReference type="GO" id="GO:0005829">
    <property type="term" value="C:cytosol"/>
    <property type="evidence" value="ECO:0007669"/>
    <property type="project" value="TreeGrafter"/>
</dbReference>
<feature type="binding site" evidence="8">
    <location>
        <position position="213"/>
    </location>
    <ligand>
        <name>ATP</name>
        <dbReference type="ChEBI" id="CHEBI:30616"/>
    </ligand>
</feature>
<comment type="caution">
    <text evidence="9">The sequence shown here is derived from an EMBL/GenBank/DDBJ whole genome shotgun (WGS) entry which is preliminary data.</text>
</comment>
<feature type="binding site" evidence="8">
    <location>
        <position position="55"/>
    </location>
    <ligand>
        <name>Mg(2+)</name>
        <dbReference type="ChEBI" id="CHEBI:18420"/>
    </ligand>
</feature>
<keyword evidence="4 8" id="KW-0547">Nucleotide-binding</keyword>
<dbReference type="InterPro" id="IPR027417">
    <property type="entry name" value="P-loop_NTPase"/>
</dbReference>
<keyword evidence="3 8" id="KW-0479">Metal-binding</keyword>
<evidence type="ECO:0000313" key="10">
    <source>
        <dbReference type="Proteomes" id="UP000028073"/>
    </source>
</evidence>
<comment type="caution">
    <text evidence="8">Lacks conserved residue(s) required for the propagation of feature annotation.</text>
</comment>
<protein>
    <recommendedName>
        <fullName evidence="8">ATP-dependent dethiobiotin synthetase BioD</fullName>
        <ecNumber evidence="8">6.3.3.3</ecNumber>
    </recommendedName>
    <alternativeName>
        <fullName evidence="8">DTB synthetase</fullName>
        <shortName evidence="8">DTBS</shortName>
    </alternativeName>
    <alternativeName>
        <fullName evidence="8">Dethiobiotin synthase</fullName>
    </alternativeName>
</protein>
<gene>
    <name evidence="8" type="primary">bioD</name>
    <name evidence="9" type="ORF">GZ78_11655</name>
</gene>
<comment type="cofactor">
    <cofactor evidence="8">
        <name>Mg(2+)</name>
        <dbReference type="ChEBI" id="CHEBI:18420"/>
    </cofactor>
</comment>
<dbReference type="HAMAP" id="MF_00336">
    <property type="entry name" value="BioD"/>
    <property type="match status" value="1"/>
</dbReference>
<dbReference type="PIRSF" id="PIRSF006755">
    <property type="entry name" value="DTB_synth"/>
    <property type="match status" value="1"/>
</dbReference>
<accession>A0A081NIB8</accession>
<keyword evidence="6 8" id="KW-0067">ATP-binding</keyword>
<dbReference type="GO" id="GO:0000287">
    <property type="term" value="F:magnesium ion binding"/>
    <property type="evidence" value="ECO:0007669"/>
    <property type="project" value="UniProtKB-UniRule"/>
</dbReference>
<dbReference type="Pfam" id="PF13500">
    <property type="entry name" value="AAA_26"/>
    <property type="match status" value="1"/>
</dbReference>
<dbReference type="PANTHER" id="PTHR43210:SF5">
    <property type="entry name" value="DETHIOBIOTIN SYNTHETASE"/>
    <property type="match status" value="1"/>
</dbReference>
<dbReference type="GO" id="GO:0005524">
    <property type="term" value="F:ATP binding"/>
    <property type="evidence" value="ECO:0007669"/>
    <property type="project" value="UniProtKB-UniRule"/>
</dbReference>